<dbReference type="SUPFAM" id="SSF56317">
    <property type="entry name" value="Carbon-nitrogen hydrolase"/>
    <property type="match status" value="1"/>
</dbReference>
<dbReference type="PANTHER" id="PTHR11750">
    <property type="entry name" value="PROTEIN N-TERMINAL AMIDASE"/>
    <property type="match status" value="1"/>
</dbReference>
<dbReference type="OrthoDB" id="201515at2759"/>
<dbReference type="InterPro" id="IPR036526">
    <property type="entry name" value="C-N_Hydrolase_sf"/>
</dbReference>
<dbReference type="STRING" id="930991.A0A0D0EAB1"/>
<feature type="region of interest" description="Disordered" evidence="1">
    <location>
        <begin position="97"/>
        <end position="117"/>
    </location>
</feature>
<reference evidence="3 4" key="1">
    <citation type="submission" date="2014-04" db="EMBL/GenBank/DDBJ databases">
        <authorList>
            <consortium name="DOE Joint Genome Institute"/>
            <person name="Kuo A."/>
            <person name="Kohler A."/>
            <person name="Jargeat P."/>
            <person name="Nagy L.G."/>
            <person name="Floudas D."/>
            <person name="Copeland A."/>
            <person name="Barry K.W."/>
            <person name="Cichocki N."/>
            <person name="Veneault-Fourrey C."/>
            <person name="LaButti K."/>
            <person name="Lindquist E.A."/>
            <person name="Lipzen A."/>
            <person name="Lundell T."/>
            <person name="Morin E."/>
            <person name="Murat C."/>
            <person name="Sun H."/>
            <person name="Tunlid A."/>
            <person name="Henrissat B."/>
            <person name="Grigoriev I.V."/>
            <person name="Hibbett D.S."/>
            <person name="Martin F."/>
            <person name="Nordberg H.P."/>
            <person name="Cantor M.N."/>
            <person name="Hua S.X."/>
        </authorList>
    </citation>
    <scope>NUCLEOTIDE SEQUENCE [LARGE SCALE GENOMIC DNA]</scope>
    <source>
        <strain evidence="3 4">Ve08.2h10</strain>
    </source>
</reference>
<dbReference type="GO" id="GO:0030163">
    <property type="term" value="P:protein catabolic process"/>
    <property type="evidence" value="ECO:0007669"/>
    <property type="project" value="TreeGrafter"/>
</dbReference>
<name>A0A0D0EAB1_9AGAM</name>
<reference evidence="4" key="2">
    <citation type="submission" date="2015-01" db="EMBL/GenBank/DDBJ databases">
        <title>Evolutionary Origins and Diversification of the Mycorrhizal Mutualists.</title>
        <authorList>
            <consortium name="DOE Joint Genome Institute"/>
            <consortium name="Mycorrhizal Genomics Consortium"/>
            <person name="Kohler A."/>
            <person name="Kuo A."/>
            <person name="Nagy L.G."/>
            <person name="Floudas D."/>
            <person name="Copeland A."/>
            <person name="Barry K.W."/>
            <person name="Cichocki N."/>
            <person name="Veneault-Fourrey C."/>
            <person name="LaButti K."/>
            <person name="Lindquist E.A."/>
            <person name="Lipzen A."/>
            <person name="Lundell T."/>
            <person name="Morin E."/>
            <person name="Murat C."/>
            <person name="Riley R."/>
            <person name="Ohm R."/>
            <person name="Sun H."/>
            <person name="Tunlid A."/>
            <person name="Henrissat B."/>
            <person name="Grigoriev I.V."/>
            <person name="Hibbett D.S."/>
            <person name="Martin F."/>
        </authorList>
    </citation>
    <scope>NUCLEOTIDE SEQUENCE [LARGE SCALE GENOMIC DNA]</scope>
    <source>
        <strain evidence="4">Ve08.2h10</strain>
    </source>
</reference>
<evidence type="ECO:0000256" key="1">
    <source>
        <dbReference type="SAM" id="MobiDB-lite"/>
    </source>
</evidence>
<dbReference type="Proteomes" id="UP000054538">
    <property type="component" value="Unassembled WGS sequence"/>
</dbReference>
<evidence type="ECO:0000259" key="2">
    <source>
        <dbReference type="PROSITE" id="PS50263"/>
    </source>
</evidence>
<dbReference type="EMBL" id="KN824986">
    <property type="protein sequence ID" value="KIK96445.1"/>
    <property type="molecule type" value="Genomic_DNA"/>
</dbReference>
<keyword evidence="4" id="KW-1185">Reference proteome</keyword>
<dbReference type="PANTHER" id="PTHR11750:SF26">
    <property type="entry name" value="PROTEIN N-TERMINAL AMIDASE"/>
    <property type="match status" value="1"/>
</dbReference>
<dbReference type="GO" id="GO:0008418">
    <property type="term" value="F:protein-N-terminal asparagine amidohydrolase activity"/>
    <property type="evidence" value="ECO:0007669"/>
    <property type="project" value="InterPro"/>
</dbReference>
<sequence>MAASSNLRVAVVQFAPKLGQVHANIAKARELCAGLTPKSIDLLCLPEMIFSGYMFPDAPSIAPYLEHPKTGPTSAFCAALARHLQCYVTAGYPERLAPQDSDTAPPGTTQPPPIGANSAVLYGPTGEHVSAYRKTNLFETDLTWAVPGAAFSTVHLPLPLGRTTIAICNDLNVQKPAVWESIEEGPYELAKHCIRDGTRLLVLLNAWLCHQRDESAQSDWGGDDPEGSNSGESDELGPNWEVLQYWAARLRPAWASDDGTRNLKDHEVKSADKQEDPEDLLVVLCNRCGHEGGKTFVGSSAMLSMRRGSGRPRLLHAMGEREEGVGVWTAKVE</sequence>
<dbReference type="HOGENOM" id="CLU_009854_1_0_1"/>
<evidence type="ECO:0000313" key="3">
    <source>
        <dbReference type="EMBL" id="KIK96445.1"/>
    </source>
</evidence>
<dbReference type="AlphaFoldDB" id="A0A0D0EAB1"/>
<accession>A0A0D0EAB1</accession>
<feature type="domain" description="CN hydrolase" evidence="2">
    <location>
        <begin position="7"/>
        <end position="333"/>
    </location>
</feature>
<dbReference type="FunCoup" id="A0A0D0EAB1">
    <property type="interactions" value="6"/>
</dbReference>
<dbReference type="GO" id="GO:0070773">
    <property type="term" value="F:protein-N-terminal glutamine amidohydrolase activity"/>
    <property type="evidence" value="ECO:0007669"/>
    <property type="project" value="InterPro"/>
</dbReference>
<dbReference type="Gene3D" id="3.60.110.10">
    <property type="entry name" value="Carbon-nitrogen hydrolase"/>
    <property type="match status" value="1"/>
</dbReference>
<proteinExistence type="predicted"/>
<gene>
    <name evidence="3" type="ORF">PAXRUDRAFT_138454</name>
</gene>
<protein>
    <recommendedName>
        <fullName evidence="2">CN hydrolase domain-containing protein</fullName>
    </recommendedName>
</protein>
<organism evidence="3 4">
    <name type="scientific">Paxillus rubicundulus Ve08.2h10</name>
    <dbReference type="NCBI Taxonomy" id="930991"/>
    <lineage>
        <taxon>Eukaryota</taxon>
        <taxon>Fungi</taxon>
        <taxon>Dikarya</taxon>
        <taxon>Basidiomycota</taxon>
        <taxon>Agaricomycotina</taxon>
        <taxon>Agaricomycetes</taxon>
        <taxon>Agaricomycetidae</taxon>
        <taxon>Boletales</taxon>
        <taxon>Paxilineae</taxon>
        <taxon>Paxillaceae</taxon>
        <taxon>Paxillus</taxon>
    </lineage>
</organism>
<dbReference type="PROSITE" id="PS50263">
    <property type="entry name" value="CN_HYDROLASE"/>
    <property type="match status" value="1"/>
</dbReference>
<evidence type="ECO:0000313" key="4">
    <source>
        <dbReference type="Proteomes" id="UP000054538"/>
    </source>
</evidence>
<dbReference type="InParanoid" id="A0A0D0EAB1"/>
<dbReference type="InterPro" id="IPR039703">
    <property type="entry name" value="Nta1"/>
</dbReference>
<dbReference type="InterPro" id="IPR003010">
    <property type="entry name" value="C-N_Hydrolase"/>
</dbReference>
<feature type="region of interest" description="Disordered" evidence="1">
    <location>
        <begin position="215"/>
        <end position="236"/>
    </location>
</feature>
<dbReference type="Pfam" id="PF00795">
    <property type="entry name" value="CN_hydrolase"/>
    <property type="match status" value="1"/>
</dbReference>